<keyword evidence="1" id="KW-0862">Zinc</keyword>
<evidence type="ECO:0000313" key="8">
    <source>
        <dbReference type="EMBL" id="KAK3670170.1"/>
    </source>
</evidence>
<evidence type="ECO:0000256" key="5">
    <source>
        <dbReference type="ARBA" id="ARBA00023242"/>
    </source>
</evidence>
<name>A0AAE0TMD6_9PEZI</name>
<dbReference type="InterPro" id="IPR052073">
    <property type="entry name" value="Amide_Lactam_Regulators"/>
</dbReference>
<dbReference type="EMBL" id="JAUTXT010000061">
    <property type="protein sequence ID" value="KAK3670170.1"/>
    <property type="molecule type" value="Genomic_DNA"/>
</dbReference>
<dbReference type="GO" id="GO:0008270">
    <property type="term" value="F:zinc ion binding"/>
    <property type="evidence" value="ECO:0007669"/>
    <property type="project" value="InterPro"/>
</dbReference>
<evidence type="ECO:0000256" key="6">
    <source>
        <dbReference type="SAM" id="MobiDB-lite"/>
    </source>
</evidence>
<dbReference type="PANTHER" id="PTHR47171">
    <property type="entry name" value="FARA-RELATED"/>
    <property type="match status" value="1"/>
</dbReference>
<organism evidence="8 9">
    <name type="scientific">Recurvomyces mirabilis</name>
    <dbReference type="NCBI Taxonomy" id="574656"/>
    <lineage>
        <taxon>Eukaryota</taxon>
        <taxon>Fungi</taxon>
        <taxon>Dikarya</taxon>
        <taxon>Ascomycota</taxon>
        <taxon>Pezizomycotina</taxon>
        <taxon>Dothideomycetes</taxon>
        <taxon>Dothideomycetidae</taxon>
        <taxon>Mycosphaerellales</taxon>
        <taxon>Teratosphaeriaceae</taxon>
        <taxon>Recurvomyces</taxon>
    </lineage>
</organism>
<dbReference type="PANTHER" id="PTHR47171:SF1">
    <property type="entry name" value="ZN(II)2CYS6 TRANSCRIPTION FACTOR (EUROFUNG)"/>
    <property type="match status" value="1"/>
</dbReference>
<proteinExistence type="predicted"/>
<feature type="region of interest" description="Disordered" evidence="6">
    <location>
        <begin position="162"/>
        <end position="185"/>
    </location>
</feature>
<comment type="caution">
    <text evidence="8">The sequence shown here is derived from an EMBL/GenBank/DDBJ whole genome shotgun (WGS) entry which is preliminary data.</text>
</comment>
<keyword evidence="4" id="KW-0804">Transcription</keyword>
<dbReference type="Proteomes" id="UP001274830">
    <property type="component" value="Unassembled WGS sequence"/>
</dbReference>
<keyword evidence="9" id="KW-1185">Reference proteome</keyword>
<keyword evidence="5" id="KW-0539">Nucleus</keyword>
<evidence type="ECO:0000259" key="7">
    <source>
        <dbReference type="SMART" id="SM00906"/>
    </source>
</evidence>
<accession>A0AAE0TMD6</accession>
<evidence type="ECO:0000256" key="3">
    <source>
        <dbReference type="ARBA" id="ARBA00023125"/>
    </source>
</evidence>
<evidence type="ECO:0000256" key="2">
    <source>
        <dbReference type="ARBA" id="ARBA00023015"/>
    </source>
</evidence>
<evidence type="ECO:0000256" key="4">
    <source>
        <dbReference type="ARBA" id="ARBA00023163"/>
    </source>
</evidence>
<evidence type="ECO:0000256" key="1">
    <source>
        <dbReference type="ARBA" id="ARBA00022833"/>
    </source>
</evidence>
<protein>
    <recommendedName>
        <fullName evidence="7">Xylanolytic transcriptional activator regulatory domain-containing protein</fullName>
    </recommendedName>
</protein>
<reference evidence="8" key="1">
    <citation type="submission" date="2023-07" db="EMBL/GenBank/DDBJ databases">
        <title>Black Yeasts Isolated from many extreme environments.</title>
        <authorList>
            <person name="Coleine C."/>
            <person name="Stajich J.E."/>
            <person name="Selbmann L."/>
        </authorList>
    </citation>
    <scope>NUCLEOTIDE SEQUENCE</scope>
    <source>
        <strain evidence="8">CCFEE 5485</strain>
    </source>
</reference>
<dbReference type="GO" id="GO:0003677">
    <property type="term" value="F:DNA binding"/>
    <property type="evidence" value="ECO:0007669"/>
    <property type="project" value="UniProtKB-KW"/>
</dbReference>
<feature type="compositionally biased region" description="Basic and acidic residues" evidence="6">
    <location>
        <begin position="84"/>
        <end position="93"/>
    </location>
</feature>
<dbReference type="AlphaFoldDB" id="A0AAE0TMD6"/>
<evidence type="ECO:0000313" key="9">
    <source>
        <dbReference type="Proteomes" id="UP001274830"/>
    </source>
</evidence>
<feature type="compositionally biased region" description="Polar residues" evidence="6">
    <location>
        <begin position="97"/>
        <end position="108"/>
    </location>
</feature>
<sequence length="675" mass="74477">MPSNSESQALRVRASKACRSGNVDCALISSRRGQYPRKRASTVSESTNPPAPPQDAVPLLSVSSGSATTSLPPDRVSGSVDDIPSSHDPHDKPPTATPNDQQPQQENVTPYRDVSWATVFNHFMDTRQNHRRDVIDKCSITYLGESFPLALVLEDLREGGRTRLHHSGPPVGTTAISPADHDQGTHPPHIQLETVKYLEAKHVFELPCRSVYDELIITFLSNVFPLYPVVGYQEFYDQYMSNNLPWILIHACCFMATTFCSDELIHKCGFGSRKAARLAYYSKAKALVDVEYERNKIVLLQVTIMLTFWGGGPNDYWNTVSSSSAGNRGGFLVLTLPKWSWLSSAVTIAETLGIHRSLTGTNMAQRDRSLLKRLWWTLVIRDASCATLVGRPFRINMDHGDAEMPAIVDFEDDMRSLQRMAHPLADIFAHYQIAVTSLSLLLYDIDYARFIPGPKKMSMFDVYNALQTWRSDVPSCLEWTAHQNILCTCLSMLYDHHMMLACLGRSGSEVAASRLNGSDVGEGSSIAAAWPFSTDLAAQRISTHASSIITKSQALRIPHETYQAVFLAGIVSYVSMRNPNIAAAQLGRVILDNCNMVLHTVREAWDASPWVTALFDGLTAGLSNDPGPQHLGHGVYVTGQNPAFSFDDIGASLSGYGMGVSWQSNPMLSALFDNS</sequence>
<gene>
    <name evidence="8" type="ORF">LTR78_009926</name>
</gene>
<keyword evidence="2" id="KW-0805">Transcription regulation</keyword>
<dbReference type="InterPro" id="IPR007219">
    <property type="entry name" value="XnlR_reg_dom"/>
</dbReference>
<dbReference type="CDD" id="cd12148">
    <property type="entry name" value="fungal_TF_MHR"/>
    <property type="match status" value="1"/>
</dbReference>
<keyword evidence="3" id="KW-0238">DNA-binding</keyword>
<dbReference type="GO" id="GO:0006351">
    <property type="term" value="P:DNA-templated transcription"/>
    <property type="evidence" value="ECO:0007669"/>
    <property type="project" value="InterPro"/>
</dbReference>
<dbReference type="Pfam" id="PF04082">
    <property type="entry name" value="Fungal_trans"/>
    <property type="match status" value="1"/>
</dbReference>
<feature type="compositionally biased region" description="Polar residues" evidence="6">
    <location>
        <begin position="61"/>
        <end position="71"/>
    </location>
</feature>
<feature type="region of interest" description="Disordered" evidence="6">
    <location>
        <begin position="29"/>
        <end position="108"/>
    </location>
</feature>
<dbReference type="SMART" id="SM00906">
    <property type="entry name" value="Fungal_trans"/>
    <property type="match status" value="1"/>
</dbReference>
<feature type="domain" description="Xylanolytic transcriptional activator regulatory" evidence="7">
    <location>
        <begin position="338"/>
        <end position="411"/>
    </location>
</feature>